<name>A0A938YP80_9ACTN</name>
<dbReference type="CDD" id="cd08239">
    <property type="entry name" value="THR_DH_like"/>
    <property type="match status" value="1"/>
</dbReference>
<dbReference type="InterPro" id="IPR036291">
    <property type="entry name" value="NAD(P)-bd_dom_sf"/>
</dbReference>
<dbReference type="AlphaFoldDB" id="A0A938YP80"/>
<dbReference type="InterPro" id="IPR050129">
    <property type="entry name" value="Zn_alcohol_dh"/>
</dbReference>
<comment type="similarity">
    <text evidence="5">Belongs to the zinc-containing alcohol dehydrogenase family.</text>
</comment>
<dbReference type="PANTHER" id="PTHR43401">
    <property type="entry name" value="L-THREONINE 3-DEHYDROGENASE"/>
    <property type="match status" value="1"/>
</dbReference>
<evidence type="ECO:0000259" key="6">
    <source>
        <dbReference type="SMART" id="SM00829"/>
    </source>
</evidence>
<evidence type="ECO:0000313" key="8">
    <source>
        <dbReference type="Proteomes" id="UP000663801"/>
    </source>
</evidence>
<dbReference type="GO" id="GO:0016491">
    <property type="term" value="F:oxidoreductase activity"/>
    <property type="evidence" value="ECO:0007669"/>
    <property type="project" value="UniProtKB-KW"/>
</dbReference>
<dbReference type="InterPro" id="IPR020843">
    <property type="entry name" value="ER"/>
</dbReference>
<gene>
    <name evidence="7" type="ORF">JL107_09505</name>
</gene>
<keyword evidence="3 5" id="KW-0862">Zinc</keyword>
<dbReference type="Proteomes" id="UP000663801">
    <property type="component" value="Unassembled WGS sequence"/>
</dbReference>
<reference evidence="7" key="1">
    <citation type="submission" date="2021-01" db="EMBL/GenBank/DDBJ databases">
        <title>KCTC 19127 draft genome.</title>
        <authorList>
            <person name="An D."/>
        </authorList>
    </citation>
    <scope>NUCLEOTIDE SEQUENCE</scope>
    <source>
        <strain evidence="7">KCTC 19127</strain>
    </source>
</reference>
<sequence>MRGVYLPGNSTTVLRDDIPVPTPGVGQVLLAVGASTICGSDVRAIYREHLGSGPEGYNDVIAGHEPAGTVVAVGPGCRRLSVGDRVAVYHITGCGQCAECRRGYFISCTSPLRSAYGWQRDGGHGDYLLAEEVTCVTLPDALSFVDGACIACGFSTAYEALTRLHISGEDSVLVTGLGPVGLAAGLLARKLGGRPVLGTDPSPERSQLALDLGAVDEVVSPEDLAGSRAGSVTAAVDCSGSGAGRRTALLALARWGRMAFVGEGGRMDFDVSHEVIHRQITLIGSWVSSVGRMAELMDRLVVWDLHPEVVVSHRFDLADSATAYQLVDQGRSGKVALVPGHHA</sequence>
<dbReference type="Pfam" id="PF00107">
    <property type="entry name" value="ADH_zinc_N"/>
    <property type="match status" value="1"/>
</dbReference>
<dbReference type="SUPFAM" id="SSF51735">
    <property type="entry name" value="NAD(P)-binding Rossmann-fold domains"/>
    <property type="match status" value="1"/>
</dbReference>
<dbReference type="GO" id="GO:0008270">
    <property type="term" value="F:zinc ion binding"/>
    <property type="evidence" value="ECO:0007669"/>
    <property type="project" value="InterPro"/>
</dbReference>
<dbReference type="Pfam" id="PF08240">
    <property type="entry name" value="ADH_N"/>
    <property type="match status" value="1"/>
</dbReference>
<dbReference type="InterPro" id="IPR002328">
    <property type="entry name" value="ADH_Zn_CS"/>
</dbReference>
<dbReference type="InterPro" id="IPR011032">
    <property type="entry name" value="GroES-like_sf"/>
</dbReference>
<comment type="cofactor">
    <cofactor evidence="1 5">
        <name>Zn(2+)</name>
        <dbReference type="ChEBI" id="CHEBI:29105"/>
    </cofactor>
</comment>
<protein>
    <submittedName>
        <fullName evidence="7">Zinc-binding dehydrogenase</fullName>
    </submittedName>
</protein>
<evidence type="ECO:0000313" key="7">
    <source>
        <dbReference type="EMBL" id="MBM9476678.1"/>
    </source>
</evidence>
<evidence type="ECO:0000256" key="4">
    <source>
        <dbReference type="ARBA" id="ARBA00023002"/>
    </source>
</evidence>
<proteinExistence type="inferred from homology"/>
<dbReference type="SMART" id="SM00829">
    <property type="entry name" value="PKS_ER"/>
    <property type="match status" value="1"/>
</dbReference>
<dbReference type="PANTHER" id="PTHR43401:SF5">
    <property type="entry name" value="ALCOHOL DEHYDROGENASE-RELATED"/>
    <property type="match status" value="1"/>
</dbReference>
<keyword evidence="8" id="KW-1185">Reference proteome</keyword>
<dbReference type="PROSITE" id="PS00059">
    <property type="entry name" value="ADH_ZINC"/>
    <property type="match status" value="1"/>
</dbReference>
<dbReference type="Gene3D" id="3.90.180.10">
    <property type="entry name" value="Medium-chain alcohol dehydrogenases, catalytic domain"/>
    <property type="match status" value="1"/>
</dbReference>
<comment type="caution">
    <text evidence="7">The sequence shown here is derived from an EMBL/GenBank/DDBJ whole genome shotgun (WGS) entry which is preliminary data.</text>
</comment>
<dbReference type="InterPro" id="IPR013149">
    <property type="entry name" value="ADH-like_C"/>
</dbReference>
<keyword evidence="2 5" id="KW-0479">Metal-binding</keyword>
<evidence type="ECO:0000256" key="2">
    <source>
        <dbReference type="ARBA" id="ARBA00022723"/>
    </source>
</evidence>
<organism evidence="7 8">
    <name type="scientific">Nakamurella flavida</name>
    <dbReference type="NCBI Taxonomy" id="363630"/>
    <lineage>
        <taxon>Bacteria</taxon>
        <taxon>Bacillati</taxon>
        <taxon>Actinomycetota</taxon>
        <taxon>Actinomycetes</taxon>
        <taxon>Nakamurellales</taxon>
        <taxon>Nakamurellaceae</taxon>
        <taxon>Nakamurella</taxon>
    </lineage>
</organism>
<dbReference type="InterPro" id="IPR013154">
    <property type="entry name" value="ADH-like_N"/>
</dbReference>
<evidence type="ECO:0000256" key="1">
    <source>
        <dbReference type="ARBA" id="ARBA00001947"/>
    </source>
</evidence>
<evidence type="ECO:0000256" key="5">
    <source>
        <dbReference type="RuleBase" id="RU361277"/>
    </source>
</evidence>
<dbReference type="EMBL" id="JAERWL010000008">
    <property type="protein sequence ID" value="MBM9476678.1"/>
    <property type="molecule type" value="Genomic_DNA"/>
</dbReference>
<accession>A0A938YP80</accession>
<evidence type="ECO:0000256" key="3">
    <source>
        <dbReference type="ARBA" id="ARBA00022833"/>
    </source>
</evidence>
<keyword evidence="4" id="KW-0560">Oxidoreductase</keyword>
<dbReference type="SUPFAM" id="SSF50129">
    <property type="entry name" value="GroES-like"/>
    <property type="match status" value="1"/>
</dbReference>
<feature type="domain" description="Enoyl reductase (ER)" evidence="6">
    <location>
        <begin position="8"/>
        <end position="337"/>
    </location>
</feature>